<protein>
    <submittedName>
        <fullName evidence="2">Uncharacterized protein</fullName>
    </submittedName>
</protein>
<accession>A0A413QWG8</accession>
<organism evidence="2 3">
    <name type="scientific">Agathobacter rectalis</name>
    <dbReference type="NCBI Taxonomy" id="39491"/>
    <lineage>
        <taxon>Bacteria</taxon>
        <taxon>Bacillati</taxon>
        <taxon>Bacillota</taxon>
        <taxon>Clostridia</taxon>
        <taxon>Lachnospirales</taxon>
        <taxon>Lachnospiraceae</taxon>
        <taxon>Agathobacter</taxon>
    </lineage>
</organism>
<reference evidence="2 3" key="1">
    <citation type="submission" date="2018-08" db="EMBL/GenBank/DDBJ databases">
        <title>A genome reference for cultivated species of the human gut microbiota.</title>
        <authorList>
            <person name="Zou Y."/>
            <person name="Xue W."/>
            <person name="Luo G."/>
        </authorList>
    </citation>
    <scope>NUCLEOTIDE SEQUENCE [LARGE SCALE GENOMIC DNA]</scope>
    <source>
        <strain evidence="2 3">AM44-1AT</strain>
    </source>
</reference>
<dbReference type="AlphaFoldDB" id="A0A413QWG8"/>
<keyword evidence="1" id="KW-0175">Coiled coil</keyword>
<proteinExistence type="predicted"/>
<dbReference type="RefSeq" id="WP_118342664.1">
    <property type="nucleotide sequence ID" value="NZ_QSEY01000022.1"/>
</dbReference>
<comment type="caution">
    <text evidence="2">The sequence shown here is derived from an EMBL/GenBank/DDBJ whole genome shotgun (WGS) entry which is preliminary data.</text>
</comment>
<dbReference type="Proteomes" id="UP000286341">
    <property type="component" value="Unassembled WGS sequence"/>
</dbReference>
<name>A0A413QWG8_9FIRM</name>
<dbReference type="EMBL" id="QSFB01000011">
    <property type="protein sequence ID" value="RHA13049.1"/>
    <property type="molecule type" value="Genomic_DNA"/>
</dbReference>
<evidence type="ECO:0000313" key="3">
    <source>
        <dbReference type="Proteomes" id="UP000286341"/>
    </source>
</evidence>
<evidence type="ECO:0000256" key="1">
    <source>
        <dbReference type="SAM" id="Coils"/>
    </source>
</evidence>
<feature type="coiled-coil region" evidence="1">
    <location>
        <begin position="121"/>
        <end position="155"/>
    </location>
</feature>
<sequence>MDLEIRYENGSMTVHLEEFLSERRIAKVRKLLKVIRSSFTPECEQQMKEFIQEQTEQFEQVQKEHSIYIEGYTQKVKYAEQQIMQTKHRISQIQTGVKNARFLRDSHRKNTKVWKNRNADVKKYRERLKEPRATLKEQNEELRNLKNLLWQRQKAFDCNVRNKEFYKKVMQEIT</sequence>
<gene>
    <name evidence="2" type="ORF">DW948_08980</name>
</gene>
<evidence type="ECO:0000313" key="2">
    <source>
        <dbReference type="EMBL" id="RHA13049.1"/>
    </source>
</evidence>